<dbReference type="EMBL" id="KZ678132">
    <property type="protein sequence ID" value="PSN70092.1"/>
    <property type="molecule type" value="Genomic_DNA"/>
</dbReference>
<evidence type="ECO:0000256" key="1">
    <source>
        <dbReference type="SAM" id="Phobius"/>
    </source>
</evidence>
<keyword evidence="3" id="KW-1185">Reference proteome</keyword>
<feature type="transmembrane region" description="Helical" evidence="1">
    <location>
        <begin position="561"/>
        <end position="584"/>
    </location>
</feature>
<protein>
    <submittedName>
        <fullName evidence="2">Uncharacterized protein</fullName>
    </submittedName>
</protein>
<gene>
    <name evidence="2" type="ORF">BS50DRAFT_519692</name>
</gene>
<dbReference type="Pfam" id="PF11915">
    <property type="entry name" value="DUF3433"/>
    <property type="match status" value="1"/>
</dbReference>
<feature type="transmembrane region" description="Helical" evidence="1">
    <location>
        <begin position="362"/>
        <end position="383"/>
    </location>
</feature>
<accession>A0A2T2NXE5</accession>
<dbReference type="PANTHER" id="PTHR37544:SF3">
    <property type="entry name" value="SPRAY"/>
    <property type="match status" value="1"/>
</dbReference>
<feature type="transmembrane region" description="Helical" evidence="1">
    <location>
        <begin position="1069"/>
        <end position="1091"/>
    </location>
</feature>
<dbReference type="InterPro" id="IPR021840">
    <property type="entry name" value="DUF3433"/>
</dbReference>
<evidence type="ECO:0000313" key="2">
    <source>
        <dbReference type="EMBL" id="PSN70092.1"/>
    </source>
</evidence>
<dbReference type="AlphaFoldDB" id="A0A2T2NXE5"/>
<proteinExistence type="predicted"/>
<feature type="non-terminal residue" evidence="2">
    <location>
        <position position="1156"/>
    </location>
</feature>
<feature type="transmembrane region" description="Helical" evidence="1">
    <location>
        <begin position="488"/>
        <end position="512"/>
    </location>
</feature>
<name>A0A2T2NXE5_CORCC</name>
<keyword evidence="1" id="KW-0812">Transmembrane</keyword>
<feature type="transmembrane region" description="Helical" evidence="1">
    <location>
        <begin position="445"/>
        <end position="468"/>
    </location>
</feature>
<dbReference type="PANTHER" id="PTHR37544">
    <property type="entry name" value="SPRAY-RELATED"/>
    <property type="match status" value="1"/>
</dbReference>
<sequence length="1156" mass="129779">MSPLSSLLLDVQEVQLPATVMFSRASLRQDTRLQTNRKTFSRTTNALLQGSETSPWLFDGFIVLPFWPADIQNSIWNYDDVMVPQEWTANTTVLRSEVVFVKLDTVSDRAQKSFRVGNETASSVLFRASTGCEYRLWADDMNDYILSGFVFWTDIKHLVHEGEKYDFRKWSGGDRDAFGFNSSSECGGDQIIIMSGPWRNPEHINEKFQPITAVAYLGSSSLSVANMPVTASFSELGMKVTLDENIFHLNSEIMDPGILNASQLLETQTMPDWFRYLPSELRAASPIPKFPGVGSLLASQYSFSLHSMFQDEDLPKKAANTTHRFLGEVFRTTLDDFSMGDQTHVSGSITRLEKRLLVRSEVAISIAAILAISFVGLFTSCIISGSRKRPLNLEYDPGSILGLASLVTSRQAGIFSAQSLSQQDREMPRELLGRRHYRTPAIIRLRAILSFACCLLVLMVAMVVLYSFANAKKLHSNVFVRQNSFSVYGFHGSFNAFALFPTIFAVGIGLWWNALDFTLRSLQPLVSISKTPKIMRFGAGISYSSSYWIWAAYKSARNRHWLLCFVTFGSMLAQIFVISMAALFETHTGTISNTTTIKVGLEIRRIPHLRLVSALYPPSLETKYLYTWQPQYVATALSDLYTNLTTNWIYSAVTHSAYHGNEPPWSRNGWSFVPTDLSQFLNDPKNGFLREIKDTALYSPMNITLETPAIRARIECSPIEQVKNESSWMVNPHDFNDMTLHSLLFQNSTYSTPLLSSARNLSCCINDTFEDNTRTSSVAVAYWSLNVGTTPQTLNSPTAYTGNFTTKWLRGQATTYRQYENSTIIGFREIPRLQALNCMPIIETAWSKVKVSQKSGQVFEFDILSEPETTGEAWMDSFVIRNLSDSSVAEDIYVPDDAMEMYGPLMGLNQNMTTSYGVLFLHSLLQAADLGLLAGPPMSNGDTTTENLNDMVFNVRDNRTGINMDYMSYASYLQVGKNPETLLDETALLEQTQKTFSLFFQHFASSGVSLETGGWVYQPIGSNLDSLPPPAPGFEPKDGKDRTYRRLNTNRTTEVTVTTNVELLRMNKVATWISLSILVWLTVTTILIAALQRRYFGSVRKMETVADGLMLVAGSTKLLELVREYGVEQLKNAEVYTRLGWFASEDGGLRWAVDVV</sequence>
<keyword evidence="1" id="KW-0472">Membrane</keyword>
<reference evidence="2 3" key="1">
    <citation type="journal article" date="2018" name="Front. Microbiol.">
        <title>Genome-Wide Analysis of Corynespora cassiicola Leaf Fall Disease Putative Effectors.</title>
        <authorList>
            <person name="Lopez D."/>
            <person name="Ribeiro S."/>
            <person name="Label P."/>
            <person name="Fumanal B."/>
            <person name="Venisse J.S."/>
            <person name="Kohler A."/>
            <person name="de Oliveira R.R."/>
            <person name="Labutti K."/>
            <person name="Lipzen A."/>
            <person name="Lail K."/>
            <person name="Bauer D."/>
            <person name="Ohm R.A."/>
            <person name="Barry K.W."/>
            <person name="Spatafora J."/>
            <person name="Grigoriev I.V."/>
            <person name="Martin F.M."/>
            <person name="Pujade-Renaud V."/>
        </authorList>
    </citation>
    <scope>NUCLEOTIDE SEQUENCE [LARGE SCALE GENOMIC DNA]</scope>
    <source>
        <strain evidence="2 3">Philippines</strain>
    </source>
</reference>
<dbReference type="OrthoDB" id="3248909at2759"/>
<evidence type="ECO:0000313" key="3">
    <source>
        <dbReference type="Proteomes" id="UP000240883"/>
    </source>
</evidence>
<dbReference type="Proteomes" id="UP000240883">
    <property type="component" value="Unassembled WGS sequence"/>
</dbReference>
<organism evidence="2 3">
    <name type="scientific">Corynespora cassiicola Philippines</name>
    <dbReference type="NCBI Taxonomy" id="1448308"/>
    <lineage>
        <taxon>Eukaryota</taxon>
        <taxon>Fungi</taxon>
        <taxon>Dikarya</taxon>
        <taxon>Ascomycota</taxon>
        <taxon>Pezizomycotina</taxon>
        <taxon>Dothideomycetes</taxon>
        <taxon>Pleosporomycetidae</taxon>
        <taxon>Pleosporales</taxon>
        <taxon>Corynesporascaceae</taxon>
        <taxon>Corynespora</taxon>
    </lineage>
</organism>
<keyword evidence="1" id="KW-1133">Transmembrane helix</keyword>